<dbReference type="Proteomes" id="UP000677228">
    <property type="component" value="Unassembled WGS sequence"/>
</dbReference>
<evidence type="ECO:0000313" key="1">
    <source>
        <dbReference type="EMBL" id="CAF1447774.1"/>
    </source>
</evidence>
<name>A0A8S2FEZ5_9BILA</name>
<dbReference type="EMBL" id="CAJNOK010029445">
    <property type="protein sequence ID" value="CAF1447774.1"/>
    <property type="molecule type" value="Genomic_DNA"/>
</dbReference>
<organism evidence="1 3">
    <name type="scientific">Didymodactylos carnosus</name>
    <dbReference type="NCBI Taxonomy" id="1234261"/>
    <lineage>
        <taxon>Eukaryota</taxon>
        <taxon>Metazoa</taxon>
        <taxon>Spiralia</taxon>
        <taxon>Gnathifera</taxon>
        <taxon>Rotifera</taxon>
        <taxon>Eurotatoria</taxon>
        <taxon>Bdelloidea</taxon>
        <taxon>Philodinida</taxon>
        <taxon>Philodinidae</taxon>
        <taxon>Didymodactylos</taxon>
    </lineage>
</organism>
<evidence type="ECO:0000313" key="2">
    <source>
        <dbReference type="EMBL" id="CAF4242951.1"/>
    </source>
</evidence>
<reference evidence="1" key="1">
    <citation type="submission" date="2021-02" db="EMBL/GenBank/DDBJ databases">
        <authorList>
            <person name="Nowell W R."/>
        </authorList>
    </citation>
    <scope>NUCLEOTIDE SEQUENCE</scope>
</reference>
<evidence type="ECO:0000313" key="3">
    <source>
        <dbReference type="Proteomes" id="UP000677228"/>
    </source>
</evidence>
<comment type="caution">
    <text evidence="1">The sequence shown here is derived from an EMBL/GenBank/DDBJ whole genome shotgun (WGS) entry which is preliminary data.</text>
</comment>
<protein>
    <submittedName>
        <fullName evidence="1">Uncharacterized protein</fullName>
    </submittedName>
</protein>
<sequence>KTRILATNFTIDGEVELPNDDLEVDEDNMFYDDEFDITTEQLNDTVRKLMIFKETSNSIEEERSNVQDDT</sequence>
<dbReference type="AlphaFoldDB" id="A0A8S2FEZ5"/>
<proteinExistence type="predicted"/>
<gene>
    <name evidence="1" type="ORF">OVA965_LOCUS34700</name>
    <name evidence="2" type="ORF">TMI583_LOCUS35635</name>
</gene>
<accession>A0A8S2FEZ5</accession>
<feature type="non-terminal residue" evidence="1">
    <location>
        <position position="1"/>
    </location>
</feature>
<dbReference type="Proteomes" id="UP000682733">
    <property type="component" value="Unassembled WGS sequence"/>
</dbReference>
<dbReference type="EMBL" id="CAJOBA010051275">
    <property type="protein sequence ID" value="CAF4242951.1"/>
    <property type="molecule type" value="Genomic_DNA"/>
</dbReference>